<evidence type="ECO:0000313" key="2">
    <source>
        <dbReference type="EMBL" id="TGK11642.1"/>
    </source>
</evidence>
<dbReference type="RefSeq" id="WP_135767046.1">
    <property type="nucleotide sequence ID" value="NZ_RQET01000004.1"/>
</dbReference>
<feature type="transmembrane region" description="Helical" evidence="1">
    <location>
        <begin position="96"/>
        <end position="115"/>
    </location>
</feature>
<accession>A0A4R9GG34</accession>
<keyword evidence="1" id="KW-0472">Membrane</keyword>
<name>A0A4R9GG34_9LEPT</name>
<feature type="transmembrane region" description="Helical" evidence="1">
    <location>
        <begin position="50"/>
        <end position="75"/>
    </location>
</feature>
<feature type="transmembrane region" description="Helical" evidence="1">
    <location>
        <begin position="29"/>
        <end position="44"/>
    </location>
</feature>
<dbReference type="Proteomes" id="UP000298458">
    <property type="component" value="Unassembled WGS sequence"/>
</dbReference>
<dbReference type="AlphaFoldDB" id="A0A4R9GG34"/>
<feature type="transmembrane region" description="Helical" evidence="1">
    <location>
        <begin position="121"/>
        <end position="141"/>
    </location>
</feature>
<gene>
    <name evidence="2" type="ORF">EHO60_04915</name>
</gene>
<keyword evidence="1" id="KW-1133">Transmembrane helix</keyword>
<evidence type="ECO:0000256" key="1">
    <source>
        <dbReference type="SAM" id="Phobius"/>
    </source>
</evidence>
<organism evidence="2 3">
    <name type="scientific">Leptospira fletcheri</name>
    <dbReference type="NCBI Taxonomy" id="2484981"/>
    <lineage>
        <taxon>Bacteria</taxon>
        <taxon>Pseudomonadati</taxon>
        <taxon>Spirochaetota</taxon>
        <taxon>Spirochaetia</taxon>
        <taxon>Leptospirales</taxon>
        <taxon>Leptospiraceae</taxon>
        <taxon>Leptospira</taxon>
    </lineage>
</organism>
<keyword evidence="3" id="KW-1185">Reference proteome</keyword>
<comment type="caution">
    <text evidence="2">The sequence shown here is derived from an EMBL/GenBank/DDBJ whole genome shotgun (WGS) entry which is preliminary data.</text>
</comment>
<sequence length="361" mass="41923">MNLLRKIPGWEKGTVLLGKLQEFSFTKKLFIVYSIFALYFLLYHESHLPLFWMVSLALVGYLVSTLLFWGIVYSYRKLETKVEIPAIITEVGISRPTTALVPWIEVGLFLISILICYSTEFFANRSGLLFFIIYCIGALSVRFLENKIYYKAGFLGVLILASGLGSFKALQFTENWVAYILFKPAFQEKDLTHWNFDESTRTVSNPELKLSLKLPEDFYFHNPKNLTWENKTGTGQIAGIISTSDSDPNRYPYIRIFYVPQPYVEIDPLISEFKKYLDLLVSRGDIEELNELEHEDFNNRYSGKFWTFYDVLRPRYAKTGIFVLSETNEGDSLLFNVTESLIKDRRHEESVESILTSVHRE</sequence>
<keyword evidence="1" id="KW-0812">Transmembrane</keyword>
<reference evidence="2" key="1">
    <citation type="journal article" date="2019" name="PLoS Negl. Trop. Dis.">
        <title>Revisiting the worldwide diversity of Leptospira species in the environment.</title>
        <authorList>
            <person name="Vincent A.T."/>
            <person name="Schiettekatte O."/>
            <person name="Bourhy P."/>
            <person name="Veyrier F.J."/>
            <person name="Picardeau M."/>
        </authorList>
    </citation>
    <scope>NUCLEOTIDE SEQUENCE [LARGE SCALE GENOMIC DNA]</scope>
    <source>
        <strain evidence="2">SSW15</strain>
    </source>
</reference>
<dbReference type="EMBL" id="RQET01000004">
    <property type="protein sequence ID" value="TGK11642.1"/>
    <property type="molecule type" value="Genomic_DNA"/>
</dbReference>
<feature type="transmembrane region" description="Helical" evidence="1">
    <location>
        <begin position="148"/>
        <end position="167"/>
    </location>
</feature>
<protein>
    <submittedName>
        <fullName evidence="2">Uncharacterized protein</fullName>
    </submittedName>
</protein>
<evidence type="ECO:0000313" key="3">
    <source>
        <dbReference type="Proteomes" id="UP000298458"/>
    </source>
</evidence>
<dbReference type="OrthoDB" id="339394at2"/>
<proteinExistence type="predicted"/>